<keyword evidence="3" id="KW-0540">Nuclease</keyword>
<dbReference type="PANTHER" id="PTHR34039">
    <property type="entry name" value="UPF0102 PROTEIN YRAN"/>
    <property type="match status" value="1"/>
</dbReference>
<reference evidence="3 4" key="1">
    <citation type="submission" date="2016-10" db="EMBL/GenBank/DDBJ databases">
        <authorList>
            <person name="Varghese N."/>
            <person name="Submissions S."/>
        </authorList>
    </citation>
    <scope>NUCLEOTIDE SEQUENCE [LARGE SCALE GENOMIC DNA]</scope>
    <source>
        <strain evidence="3 4">DSM 20586</strain>
    </source>
</reference>
<keyword evidence="3" id="KW-0378">Hydrolase</keyword>
<accession>A0AB38A4H4</accession>
<comment type="similarity">
    <text evidence="1 2">Belongs to the UPF0102 family.</text>
</comment>
<dbReference type="AlphaFoldDB" id="A0AB38A4H4"/>
<dbReference type="HAMAP" id="MF_00048">
    <property type="entry name" value="UPF0102"/>
    <property type="match status" value="1"/>
</dbReference>
<evidence type="ECO:0000256" key="1">
    <source>
        <dbReference type="ARBA" id="ARBA00006738"/>
    </source>
</evidence>
<dbReference type="Gene3D" id="3.40.1350.10">
    <property type="match status" value="1"/>
</dbReference>
<name>A0AB38A4H4_9ACTN</name>
<dbReference type="InterPro" id="IPR011335">
    <property type="entry name" value="Restrct_endonuc-II-like"/>
</dbReference>
<evidence type="ECO:0000313" key="4">
    <source>
        <dbReference type="Proteomes" id="UP000183687"/>
    </source>
</evidence>
<dbReference type="Pfam" id="PF02021">
    <property type="entry name" value="UPF0102"/>
    <property type="match status" value="1"/>
</dbReference>
<dbReference type="InterPro" id="IPR003509">
    <property type="entry name" value="UPF0102_YraN-like"/>
</dbReference>
<dbReference type="PANTHER" id="PTHR34039:SF1">
    <property type="entry name" value="UPF0102 PROTEIN YRAN"/>
    <property type="match status" value="1"/>
</dbReference>
<dbReference type="InterPro" id="IPR011856">
    <property type="entry name" value="tRNA_endonuc-like_dom_sf"/>
</dbReference>
<dbReference type="EMBL" id="FNSH01000001">
    <property type="protein sequence ID" value="SEB40325.1"/>
    <property type="molecule type" value="Genomic_DNA"/>
</dbReference>
<dbReference type="GO" id="GO:0003676">
    <property type="term" value="F:nucleic acid binding"/>
    <property type="evidence" value="ECO:0007669"/>
    <property type="project" value="InterPro"/>
</dbReference>
<dbReference type="Proteomes" id="UP000183687">
    <property type="component" value="Unassembled WGS sequence"/>
</dbReference>
<organism evidence="3 4">
    <name type="scientific">Atopobium minutum</name>
    <dbReference type="NCBI Taxonomy" id="1381"/>
    <lineage>
        <taxon>Bacteria</taxon>
        <taxon>Bacillati</taxon>
        <taxon>Actinomycetota</taxon>
        <taxon>Coriobacteriia</taxon>
        <taxon>Coriobacteriales</taxon>
        <taxon>Atopobiaceae</taxon>
        <taxon>Atopobium</taxon>
    </lineage>
</organism>
<evidence type="ECO:0000256" key="2">
    <source>
        <dbReference type="HAMAP-Rule" id="MF_00048"/>
    </source>
</evidence>
<gene>
    <name evidence="3" type="ORF">SAMN04489746_0093</name>
</gene>
<sequence length="162" mass="18577">MHDSSSKAQEKTKGRIYTKPITDYSAQEVGREGENIAQQYLIKRGYTIRATNLKIAGVEIDIVAQSNQNDTLVNVGEARELVLIEVKTRVCLCKDTEDTYPEYAVDRRKQARYARAAQAFESCFDYSRPIRFDVISIQLMNDNLARIHHSIGAFEVDEQQWQ</sequence>
<keyword evidence="3" id="KW-0255">Endonuclease</keyword>
<comment type="caution">
    <text evidence="3">The sequence shown here is derived from an EMBL/GenBank/DDBJ whole genome shotgun (WGS) entry which is preliminary data.</text>
</comment>
<proteinExistence type="inferred from homology"/>
<dbReference type="GO" id="GO:0004519">
    <property type="term" value="F:endonuclease activity"/>
    <property type="evidence" value="ECO:0007669"/>
    <property type="project" value="UniProtKB-KW"/>
</dbReference>
<dbReference type="SUPFAM" id="SSF52980">
    <property type="entry name" value="Restriction endonuclease-like"/>
    <property type="match status" value="1"/>
</dbReference>
<dbReference type="RefSeq" id="WP_002563721.1">
    <property type="nucleotide sequence ID" value="NZ_CALJSN010000005.1"/>
</dbReference>
<evidence type="ECO:0000313" key="3">
    <source>
        <dbReference type="EMBL" id="SEB40325.1"/>
    </source>
</evidence>
<protein>
    <recommendedName>
        <fullName evidence="2">UPF0102 protein SAMN04489746_0093</fullName>
    </recommendedName>
</protein>